<evidence type="ECO:0000256" key="1">
    <source>
        <dbReference type="SAM" id="SignalP"/>
    </source>
</evidence>
<dbReference type="InterPro" id="IPR031728">
    <property type="entry name" value="GlcAase_C"/>
</dbReference>
<dbReference type="SUPFAM" id="SSF51445">
    <property type="entry name" value="(Trans)glycosidases"/>
    <property type="match status" value="1"/>
</dbReference>
<protein>
    <recommendedName>
        <fullName evidence="2">Beta-glucuronidase C-terminal domain-containing protein</fullName>
    </recommendedName>
</protein>
<keyword evidence="4" id="KW-1185">Reference proteome</keyword>
<evidence type="ECO:0000259" key="2">
    <source>
        <dbReference type="Pfam" id="PF16862"/>
    </source>
</evidence>
<dbReference type="OrthoDB" id="2796951at2759"/>
<dbReference type="EMBL" id="CABFNQ020000702">
    <property type="protein sequence ID" value="CAH0025007.1"/>
    <property type="molecule type" value="Genomic_DNA"/>
</dbReference>
<dbReference type="PANTHER" id="PTHR36183:SF2">
    <property type="entry name" value="BETA-GLUCURONIDASE C-TERMINAL DOMAIN-CONTAINING PROTEIN"/>
    <property type="match status" value="1"/>
</dbReference>
<accession>A0A9N9VF25</accession>
<dbReference type="Pfam" id="PF16862">
    <property type="entry name" value="Glyco_hydro_79C"/>
    <property type="match status" value="1"/>
</dbReference>
<feature type="chain" id="PRO_5040194010" description="Beta-glucuronidase C-terminal domain-containing protein" evidence="1">
    <location>
        <begin position="17"/>
        <end position="512"/>
    </location>
</feature>
<gene>
    <name evidence="3" type="ORF">CRHIZ90672A_00005152</name>
</gene>
<evidence type="ECO:0000313" key="3">
    <source>
        <dbReference type="EMBL" id="CAH0025007.1"/>
    </source>
</evidence>
<reference evidence="3" key="1">
    <citation type="submission" date="2021-10" db="EMBL/GenBank/DDBJ databases">
        <authorList>
            <person name="Piombo E."/>
        </authorList>
    </citation>
    <scope>NUCLEOTIDE SEQUENCE</scope>
</reference>
<feature type="signal peptide" evidence="1">
    <location>
        <begin position="1"/>
        <end position="16"/>
    </location>
</feature>
<evidence type="ECO:0000313" key="4">
    <source>
        <dbReference type="Proteomes" id="UP000696573"/>
    </source>
</evidence>
<dbReference type="PANTHER" id="PTHR36183">
    <property type="entry name" value="BETA-GLUCURONIDASE"/>
    <property type="match status" value="1"/>
</dbReference>
<comment type="caution">
    <text evidence="3">The sequence shown here is derived from an EMBL/GenBank/DDBJ whole genome shotgun (WGS) entry which is preliminary data.</text>
</comment>
<name>A0A9N9VF25_9HYPO</name>
<dbReference type="Proteomes" id="UP000696573">
    <property type="component" value="Unassembled WGS sequence"/>
</dbReference>
<sequence length="512" mass="56027">MWKLLSFLAHAGSAWCYTVGVHLATPTDIRGPIGVSFVSFSIEFSWFPEFAGNLSTPNTFTNQLLSNLGRVSGKPPYIRVGGNSQDNALYDPELEAAYKHVFNNPDIPYPTSMTYGKAYFEGYQTLSGVKFSHGFNLGANETNGGIENLRATFPLVCEAIGKDNFAFWEIGNEADTKSNRGPIRDHDEWGPAAYTEDWQSRMDLLAAMHEETCGDKPLRMLGPSFAGLRWVEQALDLGLGGQLGAIGTHHYIANSLDPQVTLRGYLLNHTLTREGLASQERIMQAVEDTNLPYIIGEGNSLYNQGRPGASDVFGAALWNIDFSLLAASLGIHRIYFHQGVNYIYAGWQPSHVGTTHPSTKPPYYGHVAAATTLGNSGERDVQVAELPLGSETDSAYAIYEDGKLSRIAVLNMREYNHTSDLERPNQTYTFSLNGRGRKCGHKMAAVQRLLADGADSISGISWNGYSYNHDLDGGKPVLLSNVTAACNETVRLLNGTFSVDLSDSSFALINLQ</sequence>
<dbReference type="InterPro" id="IPR017853">
    <property type="entry name" value="GH"/>
</dbReference>
<organism evidence="3 4">
    <name type="scientific">Clonostachys rhizophaga</name>
    <dbReference type="NCBI Taxonomy" id="160324"/>
    <lineage>
        <taxon>Eukaryota</taxon>
        <taxon>Fungi</taxon>
        <taxon>Dikarya</taxon>
        <taxon>Ascomycota</taxon>
        <taxon>Pezizomycotina</taxon>
        <taxon>Sordariomycetes</taxon>
        <taxon>Hypocreomycetidae</taxon>
        <taxon>Hypocreales</taxon>
        <taxon>Bionectriaceae</taxon>
        <taxon>Clonostachys</taxon>
    </lineage>
</organism>
<dbReference type="InterPro" id="IPR052974">
    <property type="entry name" value="GH79_Enzymes"/>
</dbReference>
<dbReference type="AlphaFoldDB" id="A0A9N9VF25"/>
<keyword evidence="1" id="KW-0732">Signal</keyword>
<proteinExistence type="predicted"/>
<dbReference type="Gene3D" id="3.20.20.80">
    <property type="entry name" value="Glycosidases"/>
    <property type="match status" value="1"/>
</dbReference>
<feature type="domain" description="Beta-glucuronidase C-terminal" evidence="2">
    <location>
        <begin position="395"/>
        <end position="508"/>
    </location>
</feature>